<dbReference type="GO" id="GO:0016620">
    <property type="term" value="F:oxidoreductase activity, acting on the aldehyde or oxo group of donors, NAD or NADP as acceptor"/>
    <property type="evidence" value="ECO:0007669"/>
    <property type="project" value="InterPro"/>
</dbReference>
<evidence type="ECO:0000256" key="3">
    <source>
        <dbReference type="PIRSR" id="PIRSR000149-4"/>
    </source>
</evidence>
<dbReference type="InterPro" id="IPR036291">
    <property type="entry name" value="NAD(P)-bd_dom_sf"/>
</dbReference>
<reference evidence="6" key="1">
    <citation type="journal article" date="2013" name="Sci. Rep.">
        <title>Metagenomics uncovers a new group of low GC and ultra-small marine Actinobacteria.</title>
        <authorList>
            <person name="Ghai R."/>
            <person name="Mizuno C.M."/>
            <person name="Picazo A."/>
            <person name="Camacho A."/>
            <person name="Rodriguez-Valera F."/>
        </authorList>
    </citation>
    <scope>NUCLEOTIDE SEQUENCE</scope>
</reference>
<dbReference type="Gene3D" id="3.30.360.10">
    <property type="entry name" value="Dihydrodipicolinate Reductase, domain 2"/>
    <property type="match status" value="1"/>
</dbReference>
<accession>S5DQG2</accession>
<sequence>MTNISLVGFGRIGRDLFRQTLGDEAINIVSISDTADKANLIYLLKYDSIYGKLDAKIEESETGIIVNGKEILFNSWKNGNEANWAELNTDIVILATGKPKTKNEVEEHLSKGCKKVIVASTPENFEDIQIYVPGANDDSVDMNSSSFSLGSNTANAVAPILKVLHNELGVERAFLTTIHGYSNSNRLADVAGEGFRLNRAAGENIIPSITKSSDVVTNVLPFIKNKIASSSMTVPIPDGSTVDLTVDITKECSIEDINKIIEKASDSDLKDIIGITYDPIVSSDVVRSTLSGLVDGLATMGINNKKIKLIVWFDNGWGYAARIIDTIKKLGQVL</sequence>
<dbReference type="InterPro" id="IPR020831">
    <property type="entry name" value="GlycerAld/Erythrose_P_DH"/>
</dbReference>
<feature type="binding site" evidence="2">
    <location>
        <position position="315"/>
    </location>
    <ligand>
        <name>NAD(+)</name>
        <dbReference type="ChEBI" id="CHEBI:57540"/>
    </ligand>
</feature>
<proteinExistence type="inferred from homology"/>
<dbReference type="SMART" id="SM00846">
    <property type="entry name" value="Gp_dh_N"/>
    <property type="match status" value="1"/>
</dbReference>
<evidence type="ECO:0000259" key="5">
    <source>
        <dbReference type="SMART" id="SM00846"/>
    </source>
</evidence>
<keyword evidence="2" id="KW-0520">NAD</keyword>
<dbReference type="PRINTS" id="PR00078">
    <property type="entry name" value="G3PDHDRGNASE"/>
</dbReference>
<protein>
    <submittedName>
        <fullName evidence="6">Glyceraldehyde-3-phosphate dehydrogenase/erythrose-4-phosphate dehydrogenase</fullName>
    </submittedName>
</protein>
<dbReference type="SUPFAM" id="SSF51735">
    <property type="entry name" value="NAD(P)-binding Rossmann-fold domains"/>
    <property type="match status" value="1"/>
</dbReference>
<dbReference type="PIRSF" id="PIRSF000149">
    <property type="entry name" value="GAP_DH"/>
    <property type="match status" value="1"/>
</dbReference>
<evidence type="ECO:0000256" key="4">
    <source>
        <dbReference type="RuleBase" id="RU000397"/>
    </source>
</evidence>
<feature type="binding site" evidence="2">
    <location>
        <begin position="11"/>
        <end position="12"/>
    </location>
    <ligand>
        <name>NAD(+)</name>
        <dbReference type="ChEBI" id="CHEBI:57540"/>
    </ligand>
</feature>
<evidence type="ECO:0000313" key="6">
    <source>
        <dbReference type="EMBL" id="AGQ19848.1"/>
    </source>
</evidence>
<comment type="similarity">
    <text evidence="4">Belongs to the glyceraldehyde-3-phosphate dehydrogenase family.</text>
</comment>
<name>S5DQG2_9ACTN</name>
<evidence type="ECO:0000256" key="2">
    <source>
        <dbReference type="PIRSR" id="PIRSR000149-3"/>
    </source>
</evidence>
<feature type="binding site" evidence="2">
    <location>
        <position position="33"/>
    </location>
    <ligand>
        <name>NAD(+)</name>
        <dbReference type="ChEBI" id="CHEBI:57540"/>
    </ligand>
</feature>
<dbReference type="AlphaFoldDB" id="S5DQG2"/>
<dbReference type="InterPro" id="IPR020828">
    <property type="entry name" value="GlycerAld_3-P_DH_NAD(P)-bd"/>
</dbReference>
<feature type="site" description="Activates thiol group during catalysis" evidence="3">
    <location>
        <position position="179"/>
    </location>
</feature>
<dbReference type="Pfam" id="PF00044">
    <property type="entry name" value="Gp_dh_N"/>
    <property type="match status" value="1"/>
</dbReference>
<dbReference type="EMBL" id="KC811144">
    <property type="protein sequence ID" value="AGQ19848.1"/>
    <property type="molecule type" value="Genomic_DNA"/>
</dbReference>
<keyword evidence="1" id="KW-0560">Oxidoreductase</keyword>
<dbReference type="PANTHER" id="PTHR43148">
    <property type="entry name" value="GLYCERALDEHYDE-3-PHOSPHATE DEHYDROGENASE 2"/>
    <property type="match status" value="1"/>
</dbReference>
<dbReference type="SUPFAM" id="SSF55347">
    <property type="entry name" value="Glyceraldehyde-3-phosphate dehydrogenase-like, C-terminal domain"/>
    <property type="match status" value="1"/>
</dbReference>
<dbReference type="Gene3D" id="3.40.50.720">
    <property type="entry name" value="NAD(P)-binding Rossmann-like Domain"/>
    <property type="match status" value="1"/>
</dbReference>
<dbReference type="InterPro" id="IPR020829">
    <property type="entry name" value="GlycerAld_3-P_DH_cat"/>
</dbReference>
<dbReference type="Pfam" id="PF02800">
    <property type="entry name" value="Gp_dh_C"/>
    <property type="match status" value="1"/>
</dbReference>
<organism evidence="6">
    <name type="scientific">Candidatus Actinomarina minuta</name>
    <dbReference type="NCBI Taxonomy" id="1389454"/>
    <lineage>
        <taxon>Bacteria</taxon>
        <taxon>Bacillati</taxon>
        <taxon>Actinomycetota</taxon>
        <taxon>Actinomycetes</taxon>
        <taxon>Candidatus Actinomarinidae</taxon>
        <taxon>Candidatus Actinomarinales</taxon>
        <taxon>Candidatus Actinomarineae</taxon>
        <taxon>Candidatus Actinomarinaceae</taxon>
        <taxon>Candidatus Actinomarina</taxon>
    </lineage>
</organism>
<feature type="domain" description="Glyceraldehyde 3-phosphate dehydrogenase NAD(P) binding" evidence="5">
    <location>
        <begin position="2"/>
        <end position="152"/>
    </location>
</feature>
<keyword evidence="2" id="KW-0547">Nucleotide-binding</keyword>
<evidence type="ECO:0000256" key="1">
    <source>
        <dbReference type="ARBA" id="ARBA00023002"/>
    </source>
</evidence>
<dbReference type="GO" id="GO:0051287">
    <property type="term" value="F:NAD binding"/>
    <property type="evidence" value="ECO:0007669"/>
    <property type="project" value="InterPro"/>
</dbReference>